<evidence type="ECO:0000313" key="7">
    <source>
        <dbReference type="EMBL" id="GIU45499.1"/>
    </source>
</evidence>
<dbReference type="InterPro" id="IPR000160">
    <property type="entry name" value="GGDEF_dom"/>
</dbReference>
<dbReference type="SMART" id="SM00091">
    <property type="entry name" value="PAS"/>
    <property type="match status" value="2"/>
</dbReference>
<dbReference type="SMART" id="SM00267">
    <property type="entry name" value="GGDEF"/>
    <property type="match status" value="1"/>
</dbReference>
<protein>
    <recommendedName>
        <fullName evidence="9">Two-component system response regulator</fullName>
    </recommendedName>
</protein>
<dbReference type="PROSITE" id="PS50110">
    <property type="entry name" value="RESPONSE_REGULATORY"/>
    <property type="match status" value="1"/>
</dbReference>
<dbReference type="EMBL" id="BPFB01000013">
    <property type="protein sequence ID" value="GIU45499.1"/>
    <property type="molecule type" value="Genomic_DNA"/>
</dbReference>
<dbReference type="SMART" id="SM00448">
    <property type="entry name" value="REC"/>
    <property type="match status" value="1"/>
</dbReference>
<dbReference type="NCBIfam" id="TIGR00229">
    <property type="entry name" value="sensory_box"/>
    <property type="match status" value="1"/>
</dbReference>
<dbReference type="InterPro" id="IPR000700">
    <property type="entry name" value="PAS-assoc_C"/>
</dbReference>
<dbReference type="InterPro" id="IPR035965">
    <property type="entry name" value="PAS-like_dom_sf"/>
</dbReference>
<dbReference type="Gene3D" id="3.20.20.450">
    <property type="entry name" value="EAL domain"/>
    <property type="match status" value="1"/>
</dbReference>
<dbReference type="InterPro" id="IPR013767">
    <property type="entry name" value="PAS_fold"/>
</dbReference>
<dbReference type="SUPFAM" id="SSF52172">
    <property type="entry name" value="CheY-like"/>
    <property type="match status" value="1"/>
</dbReference>
<dbReference type="SUPFAM" id="SSF141868">
    <property type="entry name" value="EAL domain-like"/>
    <property type="match status" value="1"/>
</dbReference>
<dbReference type="InterPro" id="IPR001610">
    <property type="entry name" value="PAC"/>
</dbReference>
<dbReference type="PROSITE" id="PS50112">
    <property type="entry name" value="PAS"/>
    <property type="match status" value="1"/>
</dbReference>
<dbReference type="InterPro" id="IPR029787">
    <property type="entry name" value="Nucleotide_cyclase"/>
</dbReference>
<dbReference type="InterPro" id="IPR001789">
    <property type="entry name" value="Sig_transdc_resp-reg_receiver"/>
</dbReference>
<organism evidence="7 8">
    <name type="scientific">Shewanella algidipiscicola</name>
    <dbReference type="NCBI Taxonomy" id="614070"/>
    <lineage>
        <taxon>Bacteria</taxon>
        <taxon>Pseudomonadati</taxon>
        <taxon>Pseudomonadota</taxon>
        <taxon>Gammaproteobacteria</taxon>
        <taxon>Alteromonadales</taxon>
        <taxon>Shewanellaceae</taxon>
        <taxon>Shewanella</taxon>
    </lineage>
</organism>
<dbReference type="SUPFAM" id="SSF55785">
    <property type="entry name" value="PYP-like sensor domain (PAS domain)"/>
    <property type="match status" value="2"/>
</dbReference>
<dbReference type="InterPro" id="IPR043128">
    <property type="entry name" value="Rev_trsase/Diguanyl_cyclase"/>
</dbReference>
<dbReference type="SMART" id="SM00086">
    <property type="entry name" value="PAC"/>
    <property type="match status" value="2"/>
</dbReference>
<reference evidence="7 8" key="1">
    <citation type="submission" date="2021-05" db="EMBL/GenBank/DDBJ databases">
        <title>Molecular characterization for Shewanella algae harboring chromosomal blaOXA-55-like strains isolated from clinical and environment sample.</title>
        <authorList>
            <person name="Ohama Y."/>
            <person name="Aoki K."/>
            <person name="Harada S."/>
            <person name="Moriya K."/>
            <person name="Ishii Y."/>
            <person name="Tateda K."/>
        </authorList>
    </citation>
    <scope>NUCLEOTIDE SEQUENCE [LARGE SCALE GENOMIC DNA]</scope>
    <source>
        <strain evidence="7 8">LMG 23746</strain>
    </source>
</reference>
<dbReference type="CDD" id="cd00130">
    <property type="entry name" value="PAS"/>
    <property type="match status" value="1"/>
</dbReference>
<keyword evidence="1" id="KW-0597">Phosphoprotein</keyword>
<dbReference type="NCBIfam" id="TIGR00254">
    <property type="entry name" value="GGDEF"/>
    <property type="match status" value="1"/>
</dbReference>
<dbReference type="InterPro" id="IPR035919">
    <property type="entry name" value="EAL_sf"/>
</dbReference>
<feature type="domain" description="PAS" evidence="3">
    <location>
        <begin position="261"/>
        <end position="334"/>
    </location>
</feature>
<sequence>MLFGNGVNYRQKMLIVDDEQLNLHMLEQSLNDLADIICSTGGNDALMKAETYQPSIILLDIEMPQMDGFEICTRLKNNPKTCQISIIFITAHQESTFEYKSLESGGIDFISKPIDMILCRLRVKNHLRLKQQEKALIEAKQDVQALLQQIPVHVSYWNSDLYLQYCNDDDGKWFNLPIDKAISRHASALLPDNIYQEIVHRIASAETEDDFEVALENSQNDIQYIQANMTKRGGQDQLNGMLLTLTDISSIRQAKKQLGIENSRLKIMLNSIGDAVIATDNEAKITFMNPIAERLTGWVMRDAIGLHIDEVMDICDATTQYRGQNPISIALKEQRTVAMALNCQLNSQDGTTYRIEDSAAPIKDDEGNITGAIIVFHDISETVAMAIKMSHLANHDQLTDLPNRILLHDRVTHACTVAQANQQQVALLLIDIDHFKYLNDSLGHSYGDLIIKQVAKRLQLLVAPNTTLARIGGDEFVLLLPAIDSTGQVDSIAEDIVTRINTPFRIQGKEYPLSVSIGISLYPTDAIRAEELITHADAAMYRAKDLGRNRFCYFSEDLERQLFKRHELITLLRTAIDTDAINVYYQAKVDLKTLKIVGAEALARLTSPTGKVISPLDFIPLAEETGLIHELGEQILTKSCIAAKQWYEDGYELQIAINIAAKQFTNPHFCASVANILELSQLRSDLLELEVTESALMHDFDEALTILNTLSALGLTIAIDDFGTGYSSLSYLKFFPVNTLKIDQSFVKDMLCDEQSLDIVRAVIHLAKSLKLKLVAEGIEDDDQLEKLKSLQCELGQGYLFSKPLPLDEFEQLLRQQAITGNKQEIDNTGH</sequence>
<evidence type="ECO:0000259" key="3">
    <source>
        <dbReference type="PROSITE" id="PS50112"/>
    </source>
</evidence>
<dbReference type="Pfam" id="PF00989">
    <property type="entry name" value="PAS"/>
    <property type="match status" value="1"/>
</dbReference>
<dbReference type="InterPro" id="IPR001633">
    <property type="entry name" value="EAL_dom"/>
</dbReference>
<dbReference type="Gene3D" id="3.30.70.270">
    <property type="match status" value="1"/>
</dbReference>
<dbReference type="InterPro" id="IPR011006">
    <property type="entry name" value="CheY-like_superfamily"/>
</dbReference>
<dbReference type="Gene3D" id="3.40.50.2300">
    <property type="match status" value="1"/>
</dbReference>
<dbReference type="PROSITE" id="PS50883">
    <property type="entry name" value="EAL"/>
    <property type="match status" value="1"/>
</dbReference>
<feature type="domain" description="GGDEF" evidence="6">
    <location>
        <begin position="423"/>
        <end position="556"/>
    </location>
</feature>
<evidence type="ECO:0000259" key="5">
    <source>
        <dbReference type="PROSITE" id="PS50883"/>
    </source>
</evidence>
<feature type="domain" description="PAC" evidence="4">
    <location>
        <begin position="339"/>
        <end position="391"/>
    </location>
</feature>
<dbReference type="RefSeq" id="WP_119978408.1">
    <property type="nucleotide sequence ID" value="NZ_BPFB01000013.1"/>
</dbReference>
<evidence type="ECO:0000256" key="1">
    <source>
        <dbReference type="PROSITE-ProRule" id="PRU00169"/>
    </source>
</evidence>
<evidence type="ECO:0000259" key="2">
    <source>
        <dbReference type="PROSITE" id="PS50110"/>
    </source>
</evidence>
<evidence type="ECO:0000313" key="8">
    <source>
        <dbReference type="Proteomes" id="UP000761574"/>
    </source>
</evidence>
<name>A0ABQ4PD58_9GAMM</name>
<evidence type="ECO:0000259" key="4">
    <source>
        <dbReference type="PROSITE" id="PS50113"/>
    </source>
</evidence>
<dbReference type="Pfam" id="PF00563">
    <property type="entry name" value="EAL"/>
    <property type="match status" value="1"/>
</dbReference>
<dbReference type="Gene3D" id="3.30.450.20">
    <property type="entry name" value="PAS domain"/>
    <property type="match status" value="2"/>
</dbReference>
<dbReference type="CDD" id="cd01948">
    <property type="entry name" value="EAL"/>
    <property type="match status" value="1"/>
</dbReference>
<dbReference type="SMART" id="SM00052">
    <property type="entry name" value="EAL"/>
    <property type="match status" value="1"/>
</dbReference>
<dbReference type="InterPro" id="IPR052155">
    <property type="entry name" value="Biofilm_reg_signaling"/>
</dbReference>
<feature type="modified residue" description="4-aspartylphosphate" evidence="1">
    <location>
        <position position="60"/>
    </location>
</feature>
<feature type="domain" description="EAL" evidence="5">
    <location>
        <begin position="565"/>
        <end position="818"/>
    </location>
</feature>
<dbReference type="SUPFAM" id="SSF55073">
    <property type="entry name" value="Nucleotide cyclase"/>
    <property type="match status" value="1"/>
</dbReference>
<dbReference type="Pfam" id="PF00990">
    <property type="entry name" value="GGDEF"/>
    <property type="match status" value="1"/>
</dbReference>
<feature type="domain" description="Response regulatory" evidence="2">
    <location>
        <begin position="12"/>
        <end position="127"/>
    </location>
</feature>
<dbReference type="PROSITE" id="PS50887">
    <property type="entry name" value="GGDEF"/>
    <property type="match status" value="1"/>
</dbReference>
<dbReference type="Pfam" id="PF00072">
    <property type="entry name" value="Response_reg"/>
    <property type="match status" value="1"/>
</dbReference>
<dbReference type="PROSITE" id="PS50113">
    <property type="entry name" value="PAC"/>
    <property type="match status" value="1"/>
</dbReference>
<dbReference type="Proteomes" id="UP000761574">
    <property type="component" value="Unassembled WGS sequence"/>
</dbReference>
<dbReference type="PANTHER" id="PTHR44757:SF4">
    <property type="entry name" value="DIGUANYLATE CYCLASE DGCE-RELATED"/>
    <property type="match status" value="1"/>
</dbReference>
<accession>A0ABQ4PD58</accession>
<comment type="caution">
    <text evidence="7">The sequence shown here is derived from an EMBL/GenBank/DDBJ whole genome shotgun (WGS) entry which is preliminary data.</text>
</comment>
<dbReference type="PANTHER" id="PTHR44757">
    <property type="entry name" value="DIGUANYLATE CYCLASE DGCP"/>
    <property type="match status" value="1"/>
</dbReference>
<evidence type="ECO:0000259" key="6">
    <source>
        <dbReference type="PROSITE" id="PS50887"/>
    </source>
</evidence>
<evidence type="ECO:0008006" key="9">
    <source>
        <dbReference type="Google" id="ProtNLM"/>
    </source>
</evidence>
<keyword evidence="8" id="KW-1185">Reference proteome</keyword>
<proteinExistence type="predicted"/>
<dbReference type="InterPro" id="IPR000014">
    <property type="entry name" value="PAS"/>
</dbReference>
<gene>
    <name evidence="7" type="ORF">TUM4630_13690</name>
</gene>
<dbReference type="CDD" id="cd01949">
    <property type="entry name" value="GGDEF"/>
    <property type="match status" value="1"/>
</dbReference>